<evidence type="ECO:0000313" key="3">
    <source>
        <dbReference type="EMBL" id="OTQ50620.1"/>
    </source>
</evidence>
<name>A0A242NVX8_9GAMM</name>
<evidence type="ECO:0000256" key="1">
    <source>
        <dbReference type="SAM" id="SignalP"/>
    </source>
</evidence>
<evidence type="ECO:0000313" key="4">
    <source>
        <dbReference type="Proteomes" id="UP000194968"/>
    </source>
</evidence>
<dbReference type="Pfam" id="PF03724">
    <property type="entry name" value="META"/>
    <property type="match status" value="1"/>
</dbReference>
<dbReference type="Gene3D" id="2.40.128.270">
    <property type="match status" value="1"/>
</dbReference>
<gene>
    <name evidence="3" type="ORF">B6D06_03915</name>
</gene>
<dbReference type="InterPro" id="IPR005184">
    <property type="entry name" value="DUF306_Meta_HslJ"/>
</dbReference>
<sequence length="139" mass="15859">MKKSLLLLLSASLIFNSTGCAFSHSINEQDLMHHHYILMENNGLSLSIFKNVDLEFGENMIMIGKICSEFLAQVKLENNMIKGQIINMTNNKCQNKQLDLLDNVIKKLIIDGANIQLIDTKLVLKNNQDTLIFQLKDYM</sequence>
<comment type="caution">
    <text evidence="3">The sequence shown here is derived from an EMBL/GenBank/DDBJ whole genome shotgun (WGS) entry which is preliminary data.</text>
</comment>
<dbReference type="InterPro" id="IPR038670">
    <property type="entry name" value="HslJ-like_sf"/>
</dbReference>
<dbReference type="EMBL" id="NASK01000085">
    <property type="protein sequence ID" value="OTQ50620.1"/>
    <property type="molecule type" value="Genomic_DNA"/>
</dbReference>
<evidence type="ECO:0000259" key="2">
    <source>
        <dbReference type="Pfam" id="PF03724"/>
    </source>
</evidence>
<accession>A0A242NVX8</accession>
<feature type="signal peptide" evidence="1">
    <location>
        <begin position="1"/>
        <end position="21"/>
    </location>
</feature>
<dbReference type="RefSeq" id="WP_086320277.1">
    <property type="nucleotide sequence ID" value="NZ_NASK01000085.1"/>
</dbReference>
<dbReference type="AlphaFoldDB" id="A0A242NVX8"/>
<organism evidence="3 4">
    <name type="scientific">Gilliamella apis</name>
    <dbReference type="NCBI Taxonomy" id="1970738"/>
    <lineage>
        <taxon>Bacteria</taxon>
        <taxon>Pseudomonadati</taxon>
        <taxon>Pseudomonadota</taxon>
        <taxon>Gammaproteobacteria</taxon>
        <taxon>Orbales</taxon>
        <taxon>Orbaceae</taxon>
        <taxon>Gilliamella</taxon>
    </lineage>
</organism>
<feature type="domain" description="DUF306" evidence="2">
    <location>
        <begin position="29"/>
        <end position="131"/>
    </location>
</feature>
<proteinExistence type="predicted"/>
<feature type="chain" id="PRO_5012557502" description="DUF306 domain-containing protein" evidence="1">
    <location>
        <begin position="22"/>
        <end position="139"/>
    </location>
</feature>
<dbReference type="Proteomes" id="UP000194968">
    <property type="component" value="Unassembled WGS sequence"/>
</dbReference>
<protein>
    <recommendedName>
        <fullName evidence="2">DUF306 domain-containing protein</fullName>
    </recommendedName>
</protein>
<dbReference type="OrthoDB" id="5600341at2"/>
<reference evidence="3 4" key="1">
    <citation type="submission" date="2017-03" db="EMBL/GenBank/DDBJ databases">
        <title>Comparative genomics of honeybee gut symbionts reveal geographically distinct and subgroup specific antibiotic resistance.</title>
        <authorList>
            <person name="Ludvigsen J."/>
            <person name="Porcellato D."/>
            <person name="Labee-Lund T.M."/>
            <person name="Amdam G.V."/>
            <person name="Rudi K."/>
        </authorList>
    </citation>
    <scope>NUCLEOTIDE SEQUENCE [LARGE SCALE GENOMIC DNA]</scope>
    <source>
        <strain evidence="3 4">A-4-12</strain>
    </source>
</reference>
<keyword evidence="1" id="KW-0732">Signal</keyword>